<accession>A0A392RDL9</accession>
<evidence type="ECO:0000313" key="1">
    <source>
        <dbReference type="EMBL" id="MCI34681.1"/>
    </source>
</evidence>
<reference evidence="1 2" key="1">
    <citation type="journal article" date="2018" name="Front. Plant Sci.">
        <title>Red Clover (Trifolium pratense) and Zigzag Clover (T. medium) - A Picture of Genomic Similarities and Differences.</title>
        <authorList>
            <person name="Dluhosova J."/>
            <person name="Istvanek J."/>
            <person name="Nedelnik J."/>
            <person name="Repkova J."/>
        </authorList>
    </citation>
    <scope>NUCLEOTIDE SEQUENCE [LARGE SCALE GENOMIC DNA]</scope>
    <source>
        <strain evidence="2">cv. 10/8</strain>
        <tissue evidence="1">Leaf</tissue>
    </source>
</reference>
<proteinExistence type="predicted"/>
<dbReference type="AlphaFoldDB" id="A0A392RDL9"/>
<name>A0A392RDL9_9FABA</name>
<organism evidence="1 2">
    <name type="scientific">Trifolium medium</name>
    <dbReference type="NCBI Taxonomy" id="97028"/>
    <lineage>
        <taxon>Eukaryota</taxon>
        <taxon>Viridiplantae</taxon>
        <taxon>Streptophyta</taxon>
        <taxon>Embryophyta</taxon>
        <taxon>Tracheophyta</taxon>
        <taxon>Spermatophyta</taxon>
        <taxon>Magnoliopsida</taxon>
        <taxon>eudicotyledons</taxon>
        <taxon>Gunneridae</taxon>
        <taxon>Pentapetalae</taxon>
        <taxon>rosids</taxon>
        <taxon>fabids</taxon>
        <taxon>Fabales</taxon>
        <taxon>Fabaceae</taxon>
        <taxon>Papilionoideae</taxon>
        <taxon>50 kb inversion clade</taxon>
        <taxon>NPAAA clade</taxon>
        <taxon>Hologalegina</taxon>
        <taxon>IRL clade</taxon>
        <taxon>Trifolieae</taxon>
        <taxon>Trifolium</taxon>
    </lineage>
</organism>
<dbReference type="PANTHER" id="PTHR48462:SF1">
    <property type="entry name" value="PROTEIN, PUTATIVE-RELATED"/>
    <property type="match status" value="1"/>
</dbReference>
<keyword evidence="2" id="KW-1185">Reference proteome</keyword>
<comment type="caution">
    <text evidence="1">The sequence shown here is derived from an EMBL/GenBank/DDBJ whole genome shotgun (WGS) entry which is preliminary data.</text>
</comment>
<dbReference type="Proteomes" id="UP000265520">
    <property type="component" value="Unassembled WGS sequence"/>
</dbReference>
<feature type="non-terminal residue" evidence="1">
    <location>
        <position position="94"/>
    </location>
</feature>
<protein>
    <submittedName>
        <fullName evidence="1">Auxilin-like protein</fullName>
    </submittedName>
</protein>
<dbReference type="PANTHER" id="PTHR48462">
    <property type="entry name" value="PROTEIN, PUTATIVE-RELATED"/>
    <property type="match status" value="1"/>
</dbReference>
<dbReference type="EMBL" id="LXQA010216158">
    <property type="protein sequence ID" value="MCI34681.1"/>
    <property type="molecule type" value="Genomic_DNA"/>
</dbReference>
<sequence>MVYGWVEGKHACVDLTGVSPVVGLGGGDFTVGRTTLNAASSKKVKHEKSCIANQHVFIPFAFDTVGFLAPEAADLLKRVQRVMHSNVMMPRSMN</sequence>
<evidence type="ECO:0000313" key="2">
    <source>
        <dbReference type="Proteomes" id="UP000265520"/>
    </source>
</evidence>